<accession>A0ACB6ZPN6</accession>
<sequence>MTTDQTYGQSLPDQVERIASLTDGQLEFLSDVREMYQNRIALEREYSSKLLLLSSKAAEKKSKKIAALVLGEEPTKAWGEEDVRSSTLGRAYTQLINSFSESAQDHINLADRLEAQVVNVLKLVEKRHEEAKKKQVKAFQKLLSDRDRAYGDRIKYDDECLEVETYRQKQDRAHDDKHSGRAAKQYEQQQIDMQNSKNSYIISTSIANKVKAKLYDADIPALENVQRLQTGLIERAVNVLSHAQALASGHLDTLKKRVGTVEQALGDVNTGRDQNLFIDFNIRPFVAPADWTFEPCASHYDNPEMVVDPAPKVVLQNRLVRCRAKLGELRPVMDSKQRNINQSEKALTPQNIGNADDVIFNFIDSVHDLTAHTTSEQILLAEIETISEALDGDEGEQRPHEFKSTSFSIPTTCGYCQTSIWGLSKLGKTCKRCGVSVHARCELKVPATCTGSKRVTGGSTLSSRASTISRTSTKSASTPTPSSFARVEASLSPGIVQARVVFEYTATSPYELSIGEGETVKVLEEDDGSGWVKVANNLGGKGLVPASYVEVVGPEEKGSNVTPRASVQYVRGVYDYQATGEDEIDVKEGRMIQLTTGPRGGQNYGDGWWEGIDERGKKGIFPSNYAPWMVFPETRV</sequence>
<keyword evidence="2" id="KW-1185">Reference proteome</keyword>
<protein>
    <submittedName>
        <fullName evidence="1">Uncharacterized protein</fullName>
    </submittedName>
</protein>
<evidence type="ECO:0000313" key="1">
    <source>
        <dbReference type="EMBL" id="KAF9651636.1"/>
    </source>
</evidence>
<comment type="caution">
    <text evidence="1">The sequence shown here is derived from an EMBL/GenBank/DDBJ whole genome shotgun (WGS) entry which is preliminary data.</text>
</comment>
<proteinExistence type="predicted"/>
<gene>
    <name evidence="1" type="ORF">BDM02DRAFT_3154226</name>
</gene>
<dbReference type="EMBL" id="MU117974">
    <property type="protein sequence ID" value="KAF9651636.1"/>
    <property type="molecule type" value="Genomic_DNA"/>
</dbReference>
<organism evidence="1 2">
    <name type="scientific">Thelephora ganbajun</name>
    <name type="common">Ganba fungus</name>
    <dbReference type="NCBI Taxonomy" id="370292"/>
    <lineage>
        <taxon>Eukaryota</taxon>
        <taxon>Fungi</taxon>
        <taxon>Dikarya</taxon>
        <taxon>Basidiomycota</taxon>
        <taxon>Agaricomycotina</taxon>
        <taxon>Agaricomycetes</taxon>
        <taxon>Thelephorales</taxon>
        <taxon>Thelephoraceae</taxon>
        <taxon>Thelephora</taxon>
    </lineage>
</organism>
<name>A0ACB6ZPN6_THEGA</name>
<reference evidence="1" key="1">
    <citation type="submission" date="2019-10" db="EMBL/GenBank/DDBJ databases">
        <authorList>
            <consortium name="DOE Joint Genome Institute"/>
            <person name="Kuo A."/>
            <person name="Miyauchi S."/>
            <person name="Kiss E."/>
            <person name="Drula E."/>
            <person name="Kohler A."/>
            <person name="Sanchez-Garcia M."/>
            <person name="Andreopoulos B."/>
            <person name="Barry K.W."/>
            <person name="Bonito G."/>
            <person name="Buee M."/>
            <person name="Carver A."/>
            <person name="Chen C."/>
            <person name="Cichocki N."/>
            <person name="Clum A."/>
            <person name="Culley D."/>
            <person name="Crous P.W."/>
            <person name="Fauchery L."/>
            <person name="Girlanda M."/>
            <person name="Hayes R."/>
            <person name="Keri Z."/>
            <person name="Labutti K."/>
            <person name="Lipzen A."/>
            <person name="Lombard V."/>
            <person name="Magnuson J."/>
            <person name="Maillard F."/>
            <person name="Morin E."/>
            <person name="Murat C."/>
            <person name="Nolan M."/>
            <person name="Ohm R."/>
            <person name="Pangilinan J."/>
            <person name="Pereira M."/>
            <person name="Perotto S."/>
            <person name="Peter M."/>
            <person name="Riley R."/>
            <person name="Sitrit Y."/>
            <person name="Stielow B."/>
            <person name="Szollosi G."/>
            <person name="Zifcakova L."/>
            <person name="Stursova M."/>
            <person name="Spatafora J.W."/>
            <person name="Tedersoo L."/>
            <person name="Vaario L.-M."/>
            <person name="Yamada A."/>
            <person name="Yan M."/>
            <person name="Wang P."/>
            <person name="Xu J."/>
            <person name="Bruns T."/>
            <person name="Baldrian P."/>
            <person name="Vilgalys R."/>
            <person name="Henrissat B."/>
            <person name="Grigoriev I.V."/>
            <person name="Hibbett D."/>
            <person name="Nagy L.G."/>
            <person name="Martin F.M."/>
        </authorList>
    </citation>
    <scope>NUCLEOTIDE SEQUENCE</scope>
    <source>
        <strain evidence="1">P2</strain>
    </source>
</reference>
<dbReference type="Proteomes" id="UP000886501">
    <property type="component" value="Unassembled WGS sequence"/>
</dbReference>
<evidence type="ECO:0000313" key="2">
    <source>
        <dbReference type="Proteomes" id="UP000886501"/>
    </source>
</evidence>
<reference evidence="1" key="2">
    <citation type="journal article" date="2020" name="Nat. Commun.">
        <title>Large-scale genome sequencing of mycorrhizal fungi provides insights into the early evolution of symbiotic traits.</title>
        <authorList>
            <person name="Miyauchi S."/>
            <person name="Kiss E."/>
            <person name="Kuo A."/>
            <person name="Drula E."/>
            <person name="Kohler A."/>
            <person name="Sanchez-Garcia M."/>
            <person name="Morin E."/>
            <person name="Andreopoulos B."/>
            <person name="Barry K.W."/>
            <person name="Bonito G."/>
            <person name="Buee M."/>
            <person name="Carver A."/>
            <person name="Chen C."/>
            <person name="Cichocki N."/>
            <person name="Clum A."/>
            <person name="Culley D."/>
            <person name="Crous P.W."/>
            <person name="Fauchery L."/>
            <person name="Girlanda M."/>
            <person name="Hayes R.D."/>
            <person name="Keri Z."/>
            <person name="LaButti K."/>
            <person name="Lipzen A."/>
            <person name="Lombard V."/>
            <person name="Magnuson J."/>
            <person name="Maillard F."/>
            <person name="Murat C."/>
            <person name="Nolan M."/>
            <person name="Ohm R.A."/>
            <person name="Pangilinan J."/>
            <person name="Pereira M.F."/>
            <person name="Perotto S."/>
            <person name="Peter M."/>
            <person name="Pfister S."/>
            <person name="Riley R."/>
            <person name="Sitrit Y."/>
            <person name="Stielow J.B."/>
            <person name="Szollosi G."/>
            <person name="Zifcakova L."/>
            <person name="Stursova M."/>
            <person name="Spatafora J.W."/>
            <person name="Tedersoo L."/>
            <person name="Vaario L.M."/>
            <person name="Yamada A."/>
            <person name="Yan M."/>
            <person name="Wang P."/>
            <person name="Xu J."/>
            <person name="Bruns T."/>
            <person name="Baldrian P."/>
            <person name="Vilgalys R."/>
            <person name="Dunand C."/>
            <person name="Henrissat B."/>
            <person name="Grigoriev I.V."/>
            <person name="Hibbett D."/>
            <person name="Nagy L.G."/>
            <person name="Martin F.M."/>
        </authorList>
    </citation>
    <scope>NUCLEOTIDE SEQUENCE</scope>
    <source>
        <strain evidence="1">P2</strain>
    </source>
</reference>